<sequence>MDASALPADHPAIMEIVTATAEPLPAKDVSMKLDRGTGPGQVEPVRDKLRRLADRGWLHRIPPDASPPCPHRPPDRTWPDFDVHVCPGWGFHAKEHQPRRRP</sequence>
<dbReference type="Proteomes" id="UP000305778">
    <property type="component" value="Unassembled WGS sequence"/>
</dbReference>
<dbReference type="AlphaFoldDB" id="A0A4U0SFL9"/>
<evidence type="ECO:0000313" key="2">
    <source>
        <dbReference type="Proteomes" id="UP000305778"/>
    </source>
</evidence>
<keyword evidence="2" id="KW-1185">Reference proteome</keyword>
<organism evidence="1 2">
    <name type="scientific">Actinacidiphila oryziradicis</name>
    <dbReference type="NCBI Taxonomy" id="2571141"/>
    <lineage>
        <taxon>Bacteria</taxon>
        <taxon>Bacillati</taxon>
        <taxon>Actinomycetota</taxon>
        <taxon>Actinomycetes</taxon>
        <taxon>Kitasatosporales</taxon>
        <taxon>Streptomycetaceae</taxon>
        <taxon>Actinacidiphila</taxon>
    </lineage>
</organism>
<dbReference type="EMBL" id="SUMC01000037">
    <property type="protein sequence ID" value="TKA06561.1"/>
    <property type="molecule type" value="Genomic_DNA"/>
</dbReference>
<name>A0A4U0SFL9_9ACTN</name>
<accession>A0A4U0SFL9</accession>
<comment type="caution">
    <text evidence="1">The sequence shown here is derived from an EMBL/GenBank/DDBJ whole genome shotgun (WGS) entry which is preliminary data.</text>
</comment>
<proteinExistence type="predicted"/>
<dbReference type="RefSeq" id="WP_136727338.1">
    <property type="nucleotide sequence ID" value="NZ_SUMC01000037.1"/>
</dbReference>
<evidence type="ECO:0000313" key="1">
    <source>
        <dbReference type="EMBL" id="TKA06561.1"/>
    </source>
</evidence>
<reference evidence="1 2" key="1">
    <citation type="submission" date="2019-04" db="EMBL/GenBank/DDBJ databases">
        <title>Streptomyces oryziradicis sp. nov., a novel actinomycete isolated from rhizosphere soil of rice (Oryza sativa L.).</title>
        <authorList>
            <person name="Li C."/>
        </authorList>
    </citation>
    <scope>NUCLEOTIDE SEQUENCE [LARGE SCALE GENOMIC DNA]</scope>
    <source>
        <strain evidence="1 2">NEAU-C40</strain>
    </source>
</reference>
<dbReference type="OrthoDB" id="4336306at2"/>
<protein>
    <submittedName>
        <fullName evidence="1">Uncharacterized protein</fullName>
    </submittedName>
</protein>
<gene>
    <name evidence="1" type="ORF">FCI23_31310</name>
</gene>